<feature type="domain" description="Porphobilinogen deaminase C-terminal" evidence="10">
    <location>
        <begin position="236"/>
        <end position="315"/>
    </location>
</feature>
<dbReference type="RefSeq" id="WP_377466242.1">
    <property type="nucleotide sequence ID" value="NZ_JBHUOP010000003.1"/>
</dbReference>
<dbReference type="PANTHER" id="PTHR11557:SF0">
    <property type="entry name" value="PORPHOBILINOGEN DEAMINASE"/>
    <property type="match status" value="1"/>
</dbReference>
<dbReference type="PIRSF" id="PIRSF001438">
    <property type="entry name" value="4pyrrol_synth_OHMeBilane_synth"/>
    <property type="match status" value="1"/>
</dbReference>
<dbReference type="Gene3D" id="3.40.190.10">
    <property type="entry name" value="Periplasmic binding protein-like II"/>
    <property type="match status" value="2"/>
</dbReference>
<evidence type="ECO:0000313" key="11">
    <source>
        <dbReference type="EMBL" id="MFD2840407.1"/>
    </source>
</evidence>
<comment type="similarity">
    <text evidence="3">Belongs to the HMBS family.</text>
</comment>
<evidence type="ECO:0000256" key="3">
    <source>
        <dbReference type="ARBA" id="ARBA00005638"/>
    </source>
</evidence>
<evidence type="ECO:0000256" key="6">
    <source>
        <dbReference type="ARBA" id="ARBA00023244"/>
    </source>
</evidence>
<dbReference type="NCBIfam" id="TIGR00212">
    <property type="entry name" value="hemC"/>
    <property type="match status" value="1"/>
</dbReference>
<dbReference type="Pfam" id="PF03900">
    <property type="entry name" value="Porphobil_deamC"/>
    <property type="match status" value="1"/>
</dbReference>
<dbReference type="EC" id="2.5.1.61" evidence="4 8"/>
<keyword evidence="6" id="KW-0627">Porphyrin biosynthesis</keyword>
<sequence>MTTNQLRIGTRGSALAVAQSGATATQISQACGVPTELVIIKTDGDVLTGSLAAMGGVGVFVTAIRAALLRGEIDIAIHSLKDLPTAPQEGTVIITPERENPQDALCSRHGEPLELLPPGARVGTGSPRRAAQLVAARPDLEVVDIRGNVDTRLARAGLSVSDKPDTPNDLDAVVLATAGLRRLNKHHKISELLPLTTMLPAPGQGALAVEVRADLAAEDPSVFAALHSLHHLPTAYAVAAERALLRHLEAGCAAPVGAYGHVSGGRLKLTATALDPRSATVLPKDRRPAITGALEVPVASEDDARAAGIELADRLFKAGAAEFLNG</sequence>
<name>A0ABW5XEX7_9MICO</name>
<evidence type="ECO:0000256" key="4">
    <source>
        <dbReference type="ARBA" id="ARBA00012655"/>
    </source>
</evidence>
<evidence type="ECO:0000256" key="2">
    <source>
        <dbReference type="ARBA" id="ARBA00002869"/>
    </source>
</evidence>
<proteinExistence type="inferred from homology"/>
<dbReference type="EMBL" id="JBHUOP010000003">
    <property type="protein sequence ID" value="MFD2840407.1"/>
    <property type="molecule type" value="Genomic_DNA"/>
</dbReference>
<dbReference type="InterPro" id="IPR036803">
    <property type="entry name" value="Porphobilinogen_deaminase_C_sf"/>
</dbReference>
<comment type="catalytic activity">
    <reaction evidence="7">
        <text>4 porphobilinogen + H2O = hydroxymethylbilane + 4 NH4(+)</text>
        <dbReference type="Rhea" id="RHEA:13185"/>
        <dbReference type="ChEBI" id="CHEBI:15377"/>
        <dbReference type="ChEBI" id="CHEBI:28938"/>
        <dbReference type="ChEBI" id="CHEBI:57845"/>
        <dbReference type="ChEBI" id="CHEBI:58126"/>
        <dbReference type="EC" id="2.5.1.61"/>
    </reaction>
</comment>
<comment type="cofactor">
    <cofactor evidence="1">
        <name>dipyrromethane</name>
        <dbReference type="ChEBI" id="CHEBI:60342"/>
    </cofactor>
</comment>
<dbReference type="SUPFAM" id="SSF54782">
    <property type="entry name" value="Porphobilinogen deaminase (hydroxymethylbilane synthase), C-terminal domain"/>
    <property type="match status" value="1"/>
</dbReference>
<dbReference type="InterPro" id="IPR022417">
    <property type="entry name" value="Porphobilin_deaminase_N"/>
</dbReference>
<reference evidence="12" key="1">
    <citation type="journal article" date="2019" name="Int. J. Syst. Evol. Microbiol.">
        <title>The Global Catalogue of Microorganisms (GCM) 10K type strain sequencing project: providing services to taxonomists for standard genome sequencing and annotation.</title>
        <authorList>
            <consortium name="The Broad Institute Genomics Platform"/>
            <consortium name="The Broad Institute Genome Sequencing Center for Infectious Disease"/>
            <person name="Wu L."/>
            <person name="Ma J."/>
        </authorList>
    </citation>
    <scope>NUCLEOTIDE SEQUENCE [LARGE SCALE GENOMIC DNA]</scope>
    <source>
        <strain evidence="12">KCTC 33576</strain>
    </source>
</reference>
<dbReference type="GO" id="GO:0004418">
    <property type="term" value="F:hydroxymethylbilane synthase activity"/>
    <property type="evidence" value="ECO:0007669"/>
    <property type="project" value="UniProtKB-EC"/>
</dbReference>
<accession>A0ABW5XEX7</accession>
<dbReference type="SUPFAM" id="SSF53850">
    <property type="entry name" value="Periplasmic binding protein-like II"/>
    <property type="match status" value="1"/>
</dbReference>
<dbReference type="PROSITE" id="PS51257">
    <property type="entry name" value="PROKAR_LIPOPROTEIN"/>
    <property type="match status" value="1"/>
</dbReference>
<feature type="domain" description="Porphobilinogen deaminase N-terminal" evidence="9">
    <location>
        <begin position="6"/>
        <end position="214"/>
    </location>
</feature>
<dbReference type="PANTHER" id="PTHR11557">
    <property type="entry name" value="PORPHOBILINOGEN DEAMINASE"/>
    <property type="match status" value="1"/>
</dbReference>
<gene>
    <name evidence="11" type="primary">hemC</name>
    <name evidence="11" type="ORF">ACFSYH_07450</name>
</gene>
<dbReference type="InterPro" id="IPR022419">
    <property type="entry name" value="Porphobilin_deaminase_cofac_BS"/>
</dbReference>
<keyword evidence="12" id="KW-1185">Reference proteome</keyword>
<evidence type="ECO:0000259" key="10">
    <source>
        <dbReference type="Pfam" id="PF03900"/>
    </source>
</evidence>
<evidence type="ECO:0000256" key="5">
    <source>
        <dbReference type="ARBA" id="ARBA00022679"/>
    </source>
</evidence>
<organism evidence="11 12">
    <name type="scientific">Populibacterium corticicola</name>
    <dbReference type="NCBI Taxonomy" id="1812826"/>
    <lineage>
        <taxon>Bacteria</taxon>
        <taxon>Bacillati</taxon>
        <taxon>Actinomycetota</taxon>
        <taxon>Actinomycetes</taxon>
        <taxon>Micrococcales</taxon>
        <taxon>Jonesiaceae</taxon>
        <taxon>Populibacterium</taxon>
    </lineage>
</organism>
<evidence type="ECO:0000256" key="8">
    <source>
        <dbReference type="NCBIfam" id="TIGR00212"/>
    </source>
</evidence>
<evidence type="ECO:0000256" key="1">
    <source>
        <dbReference type="ARBA" id="ARBA00001916"/>
    </source>
</evidence>
<evidence type="ECO:0000313" key="12">
    <source>
        <dbReference type="Proteomes" id="UP001597391"/>
    </source>
</evidence>
<dbReference type="PROSITE" id="PS00533">
    <property type="entry name" value="PORPHOBILINOGEN_DEAM"/>
    <property type="match status" value="1"/>
</dbReference>
<dbReference type="Pfam" id="PF01379">
    <property type="entry name" value="Porphobil_deam"/>
    <property type="match status" value="1"/>
</dbReference>
<dbReference type="Proteomes" id="UP001597391">
    <property type="component" value="Unassembled WGS sequence"/>
</dbReference>
<comment type="caution">
    <text evidence="11">The sequence shown here is derived from an EMBL/GenBank/DDBJ whole genome shotgun (WGS) entry which is preliminary data.</text>
</comment>
<dbReference type="InterPro" id="IPR000860">
    <property type="entry name" value="HemC"/>
</dbReference>
<evidence type="ECO:0000256" key="7">
    <source>
        <dbReference type="ARBA" id="ARBA00048169"/>
    </source>
</evidence>
<protein>
    <recommendedName>
        <fullName evidence="4 8">Hydroxymethylbilane synthase</fullName>
        <ecNumber evidence="4 8">2.5.1.61</ecNumber>
    </recommendedName>
</protein>
<dbReference type="Gene3D" id="3.30.160.40">
    <property type="entry name" value="Porphobilinogen deaminase, C-terminal domain"/>
    <property type="match status" value="1"/>
</dbReference>
<dbReference type="PRINTS" id="PR00151">
    <property type="entry name" value="PORPHBDMNASE"/>
</dbReference>
<keyword evidence="5 11" id="KW-0808">Transferase</keyword>
<evidence type="ECO:0000259" key="9">
    <source>
        <dbReference type="Pfam" id="PF01379"/>
    </source>
</evidence>
<dbReference type="InterPro" id="IPR022418">
    <property type="entry name" value="Porphobilinogen_deaminase_C"/>
</dbReference>
<comment type="function">
    <text evidence="2">Tetrapolymerization of the monopyrrole PBG into the hydroxymethylbilane pre-uroporphyrinogen in several discrete steps.</text>
</comment>